<evidence type="ECO:0000313" key="4">
    <source>
        <dbReference type="EMBL" id="CAB4704959.1"/>
    </source>
</evidence>
<dbReference type="EMBL" id="CAESAL010000031">
    <property type="protein sequence ID" value="CAB4341640.1"/>
    <property type="molecule type" value="Genomic_DNA"/>
</dbReference>
<evidence type="ECO:0000313" key="2">
    <source>
        <dbReference type="EMBL" id="CAB4341640.1"/>
    </source>
</evidence>
<evidence type="ECO:0000256" key="1">
    <source>
        <dbReference type="SAM" id="MobiDB-lite"/>
    </source>
</evidence>
<dbReference type="EMBL" id="CAFBNJ010000007">
    <property type="protein sequence ID" value="CAB4941829.1"/>
    <property type="molecule type" value="Genomic_DNA"/>
</dbReference>
<dbReference type="EMBL" id="CAFBRD010000009">
    <property type="protein sequence ID" value="CAB5074360.1"/>
    <property type="molecule type" value="Genomic_DNA"/>
</dbReference>
<evidence type="ECO:0000313" key="8">
    <source>
        <dbReference type="EMBL" id="CAB5074360.1"/>
    </source>
</evidence>
<dbReference type="EMBL" id="CAFAAD010000013">
    <property type="protein sequence ID" value="CAB4784356.1"/>
    <property type="molecule type" value="Genomic_DNA"/>
</dbReference>
<evidence type="ECO:0000313" key="7">
    <source>
        <dbReference type="EMBL" id="CAB4989215.1"/>
    </source>
</evidence>
<gene>
    <name evidence="3" type="ORF">UFOPK1762_00527</name>
    <name evidence="4" type="ORF">UFOPK2624_00763</name>
    <name evidence="5" type="ORF">UFOPK2969_00307</name>
    <name evidence="2" type="ORF">UFOPK3331_01037</name>
    <name evidence="6" type="ORF">UFOPK3785_00242</name>
    <name evidence="7" type="ORF">UFOPK3927_01200</name>
    <name evidence="8" type="ORF">UFOPK4371_00303</name>
</gene>
<evidence type="ECO:0000313" key="5">
    <source>
        <dbReference type="EMBL" id="CAB4784356.1"/>
    </source>
</evidence>
<dbReference type="EMBL" id="CAEZTY010000012">
    <property type="protein sequence ID" value="CAB4579976.1"/>
    <property type="molecule type" value="Genomic_DNA"/>
</dbReference>
<evidence type="ECO:0000313" key="3">
    <source>
        <dbReference type="EMBL" id="CAB4579976.1"/>
    </source>
</evidence>
<organism evidence="2">
    <name type="scientific">freshwater metagenome</name>
    <dbReference type="NCBI Taxonomy" id="449393"/>
    <lineage>
        <taxon>unclassified sequences</taxon>
        <taxon>metagenomes</taxon>
        <taxon>ecological metagenomes</taxon>
    </lineage>
</organism>
<proteinExistence type="predicted"/>
<protein>
    <submittedName>
        <fullName evidence="2">Unannotated protein</fullName>
    </submittedName>
</protein>
<dbReference type="AlphaFoldDB" id="A0A6J5ZM64"/>
<dbReference type="EMBL" id="CAFBOK010000140">
    <property type="protein sequence ID" value="CAB4989215.1"/>
    <property type="molecule type" value="Genomic_DNA"/>
</dbReference>
<dbReference type="EMBL" id="CAEZXY010000024">
    <property type="protein sequence ID" value="CAB4704959.1"/>
    <property type="molecule type" value="Genomic_DNA"/>
</dbReference>
<name>A0A6J5ZM64_9ZZZZ</name>
<sequence>MDVVFYDLFVTKSMGENVMRSKKRRWAFSAFLIAGFVLVGSACGGSSSNSGSSSDTTAKSGSSSDASACADLFNETEELAAKMDALDSGTADKTSPDMSQMVKSLESFASKVPSEIREDWKTVIATIKTYTEAIAGIDFTNLNDPTTAAKLAKAGSAMDDAKYQKASENLDQWTQKNCPSFDF</sequence>
<evidence type="ECO:0000313" key="6">
    <source>
        <dbReference type="EMBL" id="CAB4941829.1"/>
    </source>
</evidence>
<feature type="region of interest" description="Disordered" evidence="1">
    <location>
        <begin position="45"/>
        <end position="66"/>
    </location>
</feature>
<accession>A0A6J5ZM64</accession>
<reference evidence="2" key="1">
    <citation type="submission" date="2020-05" db="EMBL/GenBank/DDBJ databases">
        <authorList>
            <person name="Chiriac C."/>
            <person name="Salcher M."/>
            <person name="Ghai R."/>
            <person name="Kavagutti S V."/>
        </authorList>
    </citation>
    <scope>NUCLEOTIDE SEQUENCE</scope>
</reference>